<dbReference type="GO" id="GO:0006355">
    <property type="term" value="P:regulation of DNA-templated transcription"/>
    <property type="evidence" value="ECO:0007669"/>
    <property type="project" value="InterPro"/>
</dbReference>
<sequence>MTQSAATSDELASAIRSIGTPDFLPALLDFMRTATPFRGAFVSRLSPSRLPEHIYDNVRQERRSIVVDRWLDRAWLLDPFVVSYISGKFDPVMVLDQVAPDRFSQTDYFSIYYRSVRLKDEMAVFVTLPESTLFLSLGRLTGEMRFSKRDLARLRNIHPVISALCEQHFHRRPQSSGEAAGGSVSLESMIEQVCEGLTCREIEIVQHLLRGHSSQSIALLLDLSPATVKVHRKNIYRKLGISSQSALFSIFLQSVT</sequence>
<keyword evidence="2" id="KW-0238">DNA-binding</keyword>
<dbReference type="InterPro" id="IPR036388">
    <property type="entry name" value="WH-like_DNA-bd_sf"/>
</dbReference>
<dbReference type="Proteomes" id="UP000092565">
    <property type="component" value="Chromosome"/>
</dbReference>
<proteinExistence type="predicted"/>
<dbReference type="RefSeq" id="WP_065271161.1">
    <property type="nucleotide sequence ID" value="NZ_CP015124.1"/>
</dbReference>
<dbReference type="EMBL" id="CP015124">
    <property type="protein sequence ID" value="ANP36147.1"/>
    <property type="molecule type" value="Genomic_DNA"/>
</dbReference>
<keyword evidence="1" id="KW-0805">Transcription regulation</keyword>
<reference evidence="6 8" key="2">
    <citation type="submission" date="2023-02" db="EMBL/GenBank/DDBJ databases">
        <title>Population genomics of bacteria associated with diatom.</title>
        <authorList>
            <person name="Xie J."/>
            <person name="Wang H."/>
        </authorList>
    </citation>
    <scope>NUCLEOTIDE SEQUENCE [LARGE SCALE GENOMIC DNA]</scope>
    <source>
        <strain evidence="6 8">PT47_8</strain>
    </source>
</reference>
<evidence type="ECO:0000313" key="8">
    <source>
        <dbReference type="Proteomes" id="UP001218364"/>
    </source>
</evidence>
<dbReference type="PANTHER" id="PTHR44688">
    <property type="entry name" value="DNA-BINDING TRANSCRIPTIONAL ACTIVATOR DEVR_DOSR"/>
    <property type="match status" value="1"/>
</dbReference>
<organism evidence="5 7">
    <name type="scientific">Phaeobacter gallaeciensis</name>
    <dbReference type="NCBI Taxonomy" id="60890"/>
    <lineage>
        <taxon>Bacteria</taxon>
        <taxon>Pseudomonadati</taxon>
        <taxon>Pseudomonadota</taxon>
        <taxon>Alphaproteobacteria</taxon>
        <taxon>Rhodobacterales</taxon>
        <taxon>Roseobacteraceae</taxon>
        <taxon>Phaeobacter</taxon>
    </lineage>
</organism>
<evidence type="ECO:0000256" key="3">
    <source>
        <dbReference type="ARBA" id="ARBA00023163"/>
    </source>
</evidence>
<evidence type="ECO:0000313" key="5">
    <source>
        <dbReference type="EMBL" id="ANP36147.1"/>
    </source>
</evidence>
<dbReference type="PRINTS" id="PR00038">
    <property type="entry name" value="HTHLUXR"/>
</dbReference>
<evidence type="ECO:0000313" key="7">
    <source>
        <dbReference type="Proteomes" id="UP000092565"/>
    </source>
</evidence>
<dbReference type="PROSITE" id="PS00622">
    <property type="entry name" value="HTH_LUXR_1"/>
    <property type="match status" value="1"/>
</dbReference>
<dbReference type="PANTHER" id="PTHR44688:SF16">
    <property type="entry name" value="DNA-BINDING TRANSCRIPTIONAL ACTIVATOR DEVR_DOSR"/>
    <property type="match status" value="1"/>
</dbReference>
<protein>
    <submittedName>
        <fullName evidence="6">LuxR C-terminal-related transcriptional regulator</fullName>
    </submittedName>
    <submittedName>
        <fullName evidence="5">Transcriptional regulator, LuxR family</fullName>
    </submittedName>
</protein>
<dbReference type="InterPro" id="IPR000792">
    <property type="entry name" value="Tscrpt_reg_LuxR_C"/>
</dbReference>
<evidence type="ECO:0000259" key="4">
    <source>
        <dbReference type="PROSITE" id="PS50043"/>
    </source>
</evidence>
<evidence type="ECO:0000313" key="6">
    <source>
        <dbReference type="EMBL" id="MDE4167221.1"/>
    </source>
</evidence>
<reference evidence="5 7" key="1">
    <citation type="submission" date="2016-04" db="EMBL/GenBank/DDBJ databases">
        <authorList>
            <person name="Evans L.H."/>
            <person name="Alamgir A."/>
            <person name="Owens N."/>
            <person name="Weber N.D."/>
            <person name="Virtaneva K."/>
            <person name="Barbian K."/>
            <person name="Babar A."/>
            <person name="Rosenke K."/>
        </authorList>
    </citation>
    <scope>NUCLEOTIDE SEQUENCE [LARGE SCALE GENOMIC DNA]</scope>
    <source>
        <strain evidence="5 7">JL2886</strain>
    </source>
</reference>
<keyword evidence="7" id="KW-1185">Reference proteome</keyword>
<dbReference type="EMBL" id="JARCJK010000008">
    <property type="protein sequence ID" value="MDE4167221.1"/>
    <property type="molecule type" value="Genomic_DNA"/>
</dbReference>
<evidence type="ECO:0000256" key="1">
    <source>
        <dbReference type="ARBA" id="ARBA00023015"/>
    </source>
</evidence>
<dbReference type="AlphaFoldDB" id="A0A1B0ZPQ6"/>
<dbReference type="SUPFAM" id="SSF46894">
    <property type="entry name" value="C-terminal effector domain of the bipartite response regulators"/>
    <property type="match status" value="1"/>
</dbReference>
<dbReference type="CDD" id="cd06170">
    <property type="entry name" value="LuxR_C_like"/>
    <property type="match status" value="1"/>
</dbReference>
<dbReference type="InterPro" id="IPR016032">
    <property type="entry name" value="Sig_transdc_resp-reg_C-effctor"/>
</dbReference>
<feature type="domain" description="HTH luxR-type" evidence="4">
    <location>
        <begin position="188"/>
        <end position="255"/>
    </location>
</feature>
<name>A0A1B0ZPQ6_9RHOB</name>
<dbReference type="OrthoDB" id="343383at2"/>
<dbReference type="GO" id="GO:0003677">
    <property type="term" value="F:DNA binding"/>
    <property type="evidence" value="ECO:0007669"/>
    <property type="project" value="UniProtKB-KW"/>
</dbReference>
<dbReference type="PROSITE" id="PS50043">
    <property type="entry name" value="HTH_LUXR_2"/>
    <property type="match status" value="1"/>
</dbReference>
<dbReference type="Gene3D" id="1.10.10.10">
    <property type="entry name" value="Winged helix-like DNA-binding domain superfamily/Winged helix DNA-binding domain"/>
    <property type="match status" value="1"/>
</dbReference>
<dbReference type="Proteomes" id="UP001218364">
    <property type="component" value="Unassembled WGS sequence"/>
</dbReference>
<gene>
    <name evidence="5" type="ORF">JL2886_01226</name>
    <name evidence="6" type="ORF">PXK24_16110</name>
</gene>
<dbReference type="SMART" id="SM00421">
    <property type="entry name" value="HTH_LUXR"/>
    <property type="match status" value="1"/>
</dbReference>
<keyword evidence="3" id="KW-0804">Transcription</keyword>
<dbReference type="Pfam" id="PF00196">
    <property type="entry name" value="GerE"/>
    <property type="match status" value="1"/>
</dbReference>
<evidence type="ECO:0000256" key="2">
    <source>
        <dbReference type="ARBA" id="ARBA00023125"/>
    </source>
</evidence>
<accession>A0A1B0ZPQ6</accession>